<evidence type="ECO:0000256" key="4">
    <source>
        <dbReference type="ARBA" id="ARBA00022816"/>
    </source>
</evidence>
<keyword evidence="5 9" id="KW-0653">Protein transport</keyword>
<dbReference type="GO" id="GO:0006606">
    <property type="term" value="P:protein import into nucleus"/>
    <property type="evidence" value="ECO:0007669"/>
    <property type="project" value="TreeGrafter"/>
</dbReference>
<evidence type="ECO:0000313" key="11">
    <source>
        <dbReference type="EMBL" id="CAH2352183.1"/>
    </source>
</evidence>
<evidence type="ECO:0000256" key="8">
    <source>
        <dbReference type="ARBA" id="ARBA00023242"/>
    </source>
</evidence>
<dbReference type="GO" id="GO:0006406">
    <property type="term" value="P:mRNA export from nucleus"/>
    <property type="evidence" value="ECO:0007669"/>
    <property type="project" value="TreeGrafter"/>
</dbReference>
<evidence type="ECO:0000256" key="6">
    <source>
        <dbReference type="ARBA" id="ARBA00023010"/>
    </source>
</evidence>
<dbReference type="AlphaFoldDB" id="A0A9P0QNV5"/>
<dbReference type="GO" id="GO:0045893">
    <property type="term" value="P:positive regulation of DNA-templated transcription"/>
    <property type="evidence" value="ECO:0007669"/>
    <property type="project" value="TreeGrafter"/>
</dbReference>
<sequence length="781" mass="90454">MVSSEDELREIEMLEIPEDLSDTDSLSDEYQVVNAVTPSTSSNTDDNITTASSSPRSSSDETTISFIEQDHIELQEWLNSDAKFQFQFDERRYKHSVKHGGGVSVEFVNALFKIYENFSKAIAIDEESDDDNNSMFDEMIGVISGDYKSFKQERKHEKQIELTNAINKIIEVIIQRIDEEERKIENNESVIYEYHKLLAVLECLKANYFYESVVNRPELISNWINRIDPKPSMELVESIMINTPEPYLHPQFWNTYLSQLITRGLPSQAVNAIERSKFTHLQTTNPILFSVIEDFKTFLANYTSMSLKHQFNEWKLSCCEFRDSISKVKSQMSKDDNRHVIILHQIYDLLGILTGLPKTIANACEHWYEVYSAFALYKVRYDDTLYKGYFESSVSERPPAPESSENELDWDQICYNALNESFLKVLQSIDKVDSATSTYVSRIFELKGFLKDYRKSNHNNNDKDRRTVSEYLVSKYAYSCLNNHDLVPIGIGLLLDPTVFVSSQSKSDNRKTIAEFLPHFECKTNDDLEWSLTICAKLNLKSTSQALYLKFGEKSLKDGYLYEAMNMFVNCQTSSSGALGSSNPAVSYSNLGMEKVHHIVWELIFQDALVNNRPIKDELINNIVKKDVDTKFDIHPILKQCLSPYAVLFEFYKYLSTDPETALTKLRHLITFNFLPKKYYPLLLCQYFPFLVDPSYQFQLPQLIGIIEYIENYDAKADNEYEDGNTLYQYSISHIEKDASDRDWRLYLKENGKEIPKDVKSVIKSLRNEVVARIGRVYIED</sequence>
<keyword evidence="4 9" id="KW-0509">mRNA transport</keyword>
<comment type="subcellular location">
    <subcellularLocation>
        <location evidence="1 9">Nucleus</location>
        <location evidence="1 9">Nuclear pore complex</location>
    </subcellularLocation>
</comment>
<protein>
    <recommendedName>
        <fullName evidence="9">Nuclear pore complex protein Nup85</fullName>
    </recommendedName>
</protein>
<reference evidence="11" key="1">
    <citation type="submission" date="2022-03" db="EMBL/GenBank/DDBJ databases">
        <authorList>
            <person name="Legras J.-L."/>
            <person name="Devillers H."/>
            <person name="Grondin C."/>
        </authorList>
    </citation>
    <scope>NUCLEOTIDE SEQUENCE</scope>
    <source>
        <strain evidence="11">CLIB 1423</strain>
    </source>
</reference>
<dbReference type="GO" id="GO:0031080">
    <property type="term" value="C:nuclear pore outer ring"/>
    <property type="evidence" value="ECO:0007669"/>
    <property type="project" value="TreeGrafter"/>
</dbReference>
<evidence type="ECO:0000256" key="7">
    <source>
        <dbReference type="ARBA" id="ARBA00023132"/>
    </source>
</evidence>
<gene>
    <name evidence="11" type="ORF">CLIB1423_06S00650</name>
</gene>
<keyword evidence="3 9" id="KW-0813">Transport</keyword>
<evidence type="ECO:0000256" key="9">
    <source>
        <dbReference type="RuleBase" id="RU365073"/>
    </source>
</evidence>
<dbReference type="EMBL" id="CAKXYY010000006">
    <property type="protein sequence ID" value="CAH2352183.1"/>
    <property type="molecule type" value="Genomic_DNA"/>
</dbReference>
<evidence type="ECO:0000256" key="5">
    <source>
        <dbReference type="ARBA" id="ARBA00022927"/>
    </source>
</evidence>
<dbReference type="InterPro" id="IPR011502">
    <property type="entry name" value="Nucleoporin_Nup85"/>
</dbReference>
<keyword evidence="7 9" id="KW-0906">Nuclear pore complex</keyword>
<comment type="subunit">
    <text evidence="9">Component of the nuclear pore complex (NPC).</text>
</comment>
<dbReference type="GO" id="GO:0031965">
    <property type="term" value="C:nuclear membrane"/>
    <property type="evidence" value="ECO:0007669"/>
    <property type="project" value="UniProtKB-UniRule"/>
</dbReference>
<dbReference type="Pfam" id="PF07575">
    <property type="entry name" value="Nucleopor_Nup85"/>
    <property type="match status" value="2"/>
</dbReference>
<comment type="similarity">
    <text evidence="2 9">Belongs to the nucleoporin Nup85 family.</text>
</comment>
<feature type="compositionally biased region" description="Low complexity" evidence="10">
    <location>
        <begin position="37"/>
        <end position="61"/>
    </location>
</feature>
<dbReference type="GO" id="GO:0017056">
    <property type="term" value="F:structural constituent of nuclear pore"/>
    <property type="evidence" value="ECO:0007669"/>
    <property type="project" value="TreeGrafter"/>
</dbReference>
<organism evidence="11 12">
    <name type="scientific">[Candida] railenensis</name>
    <dbReference type="NCBI Taxonomy" id="45579"/>
    <lineage>
        <taxon>Eukaryota</taxon>
        <taxon>Fungi</taxon>
        <taxon>Dikarya</taxon>
        <taxon>Ascomycota</taxon>
        <taxon>Saccharomycotina</taxon>
        <taxon>Pichiomycetes</taxon>
        <taxon>Debaryomycetaceae</taxon>
        <taxon>Kurtzmaniella</taxon>
    </lineage>
</organism>
<accession>A0A9P0QNV5</accession>
<dbReference type="Proteomes" id="UP000837801">
    <property type="component" value="Unassembled WGS sequence"/>
</dbReference>
<dbReference type="OrthoDB" id="17644at2759"/>
<evidence type="ECO:0000313" key="12">
    <source>
        <dbReference type="Proteomes" id="UP000837801"/>
    </source>
</evidence>
<keyword evidence="9" id="KW-0472">Membrane</keyword>
<keyword evidence="6 9" id="KW-0811">Translocation</keyword>
<evidence type="ECO:0000256" key="3">
    <source>
        <dbReference type="ARBA" id="ARBA00022448"/>
    </source>
</evidence>
<feature type="region of interest" description="Disordered" evidence="10">
    <location>
        <begin position="35"/>
        <end position="61"/>
    </location>
</feature>
<dbReference type="PANTHER" id="PTHR13373:SF21">
    <property type="entry name" value="NUCLEAR PORE COMPLEX PROTEIN NUP85"/>
    <property type="match status" value="1"/>
</dbReference>
<proteinExistence type="inferred from homology"/>
<comment type="function">
    <text evidence="9">Functions as a component of the nuclear pore complex (NPC).</text>
</comment>
<comment type="caution">
    <text evidence="11">The sequence shown here is derived from an EMBL/GenBank/DDBJ whole genome shotgun (WGS) entry which is preliminary data.</text>
</comment>
<evidence type="ECO:0000256" key="1">
    <source>
        <dbReference type="ARBA" id="ARBA00004567"/>
    </source>
</evidence>
<evidence type="ECO:0000256" key="10">
    <source>
        <dbReference type="SAM" id="MobiDB-lite"/>
    </source>
</evidence>
<keyword evidence="8 9" id="KW-0539">Nucleus</keyword>
<evidence type="ECO:0000256" key="2">
    <source>
        <dbReference type="ARBA" id="ARBA00005573"/>
    </source>
</evidence>
<name>A0A9P0QNV5_9ASCO</name>
<keyword evidence="12" id="KW-1185">Reference proteome</keyword>
<dbReference type="PANTHER" id="PTHR13373">
    <property type="entry name" value="FROUNT PROTEIN-RELATED"/>
    <property type="match status" value="1"/>
</dbReference>